<dbReference type="GO" id="GO:0046872">
    <property type="term" value="F:metal ion binding"/>
    <property type="evidence" value="ECO:0007669"/>
    <property type="project" value="UniProtKB-KW"/>
</dbReference>
<dbReference type="InterPro" id="IPR036866">
    <property type="entry name" value="RibonucZ/Hydroxyglut_hydro"/>
</dbReference>
<dbReference type="PANTHER" id="PTHR42978:SF6">
    <property type="entry name" value="QUORUM-QUENCHING LACTONASE YTNP-RELATED"/>
    <property type="match status" value="1"/>
</dbReference>
<dbReference type="CDD" id="cd07720">
    <property type="entry name" value="OPHC2-like_MBL-fold"/>
    <property type="match status" value="1"/>
</dbReference>
<keyword evidence="4" id="KW-0862">Zinc</keyword>
<evidence type="ECO:0000313" key="7">
    <source>
        <dbReference type="Proteomes" id="UP000054624"/>
    </source>
</evidence>
<sequence length="308" mass="34181">MAAIPFHQAPHYYRFMIGGAPATVVSDGVLPIGQAVKLFPNVDYGVIAKELEANFLPEGEVLAEQNVLVAEVNGKTVLFDTGMGCLNRYGEIHFGDTCGKLLHNLSAAGIDRFKIDAVVMTHGHIDHCGGLVAEDGSLNFPNAVYYVSKTEFDFWTSVDQPNAMQRDVARRNLLPVQDKLHLIDGGEEFLPGITALSTPGHAPGHMIFLIQVAGQELAFLGDLIHHHVLQSDCRREFAFDGEPIQAAETRVRTLRKLAVERVWCLVFHFPWPGLGHFVQDGDDRFRFLPSPVKMLDRIGRDDPHLVWP</sequence>
<evidence type="ECO:0000259" key="5">
    <source>
        <dbReference type="SMART" id="SM00849"/>
    </source>
</evidence>
<evidence type="ECO:0000256" key="3">
    <source>
        <dbReference type="ARBA" id="ARBA00022801"/>
    </source>
</evidence>
<evidence type="ECO:0000256" key="1">
    <source>
        <dbReference type="ARBA" id="ARBA00007749"/>
    </source>
</evidence>
<accession>A0A158DIP7</accession>
<keyword evidence="3" id="KW-0378">Hydrolase</keyword>
<gene>
    <name evidence="6" type="ORF">AWB76_07015</name>
</gene>
<name>A0A158DIP7_9BURK</name>
<evidence type="ECO:0000256" key="4">
    <source>
        <dbReference type="ARBA" id="ARBA00022833"/>
    </source>
</evidence>
<dbReference type="InterPro" id="IPR001279">
    <property type="entry name" value="Metallo-B-lactamas"/>
</dbReference>
<dbReference type="Gene3D" id="3.60.15.10">
    <property type="entry name" value="Ribonuclease Z/Hydroxyacylglutathione hydrolase-like"/>
    <property type="match status" value="1"/>
</dbReference>
<dbReference type="EMBL" id="FCOI02000043">
    <property type="protein sequence ID" value="SAK94454.1"/>
    <property type="molecule type" value="Genomic_DNA"/>
</dbReference>
<protein>
    <submittedName>
        <fullName evidence="6">Beta-lactamase domain-containing protein</fullName>
    </submittedName>
</protein>
<dbReference type="RefSeq" id="WP_063936420.1">
    <property type="nucleotide sequence ID" value="NZ_FCOI02000043.1"/>
</dbReference>
<reference evidence="7" key="1">
    <citation type="submission" date="2016-01" db="EMBL/GenBank/DDBJ databases">
        <authorList>
            <person name="Peeters Charlotte."/>
        </authorList>
    </citation>
    <scope>NUCLEOTIDE SEQUENCE [LARGE SCALE GENOMIC DNA]</scope>
</reference>
<dbReference type="SUPFAM" id="SSF56281">
    <property type="entry name" value="Metallo-hydrolase/oxidoreductase"/>
    <property type="match status" value="1"/>
</dbReference>
<evidence type="ECO:0000313" key="6">
    <source>
        <dbReference type="EMBL" id="SAK94454.1"/>
    </source>
</evidence>
<dbReference type="InterPro" id="IPR051013">
    <property type="entry name" value="MBL_superfamily_lactonases"/>
</dbReference>
<dbReference type="Pfam" id="PF00753">
    <property type="entry name" value="Lactamase_B"/>
    <property type="match status" value="1"/>
</dbReference>
<feature type="domain" description="Metallo-beta-lactamase" evidence="5">
    <location>
        <begin position="64"/>
        <end position="268"/>
    </location>
</feature>
<dbReference type="GO" id="GO:0016787">
    <property type="term" value="F:hydrolase activity"/>
    <property type="evidence" value="ECO:0007669"/>
    <property type="project" value="UniProtKB-KW"/>
</dbReference>
<dbReference type="SMART" id="SM00849">
    <property type="entry name" value="Lactamase_B"/>
    <property type="match status" value="1"/>
</dbReference>
<dbReference type="OrthoDB" id="5443440at2"/>
<comment type="similarity">
    <text evidence="1">Belongs to the metallo-beta-lactamase superfamily.</text>
</comment>
<dbReference type="STRING" id="1777137.AWB76_07015"/>
<dbReference type="PANTHER" id="PTHR42978">
    <property type="entry name" value="QUORUM-QUENCHING LACTONASE YTNP-RELATED-RELATED"/>
    <property type="match status" value="1"/>
</dbReference>
<keyword evidence="7" id="KW-1185">Reference proteome</keyword>
<proteinExistence type="inferred from homology"/>
<dbReference type="AlphaFoldDB" id="A0A158DIP7"/>
<dbReference type="Proteomes" id="UP000054624">
    <property type="component" value="Unassembled WGS sequence"/>
</dbReference>
<keyword evidence="2" id="KW-0479">Metal-binding</keyword>
<organism evidence="6 7">
    <name type="scientific">Caballeronia temeraria</name>
    <dbReference type="NCBI Taxonomy" id="1777137"/>
    <lineage>
        <taxon>Bacteria</taxon>
        <taxon>Pseudomonadati</taxon>
        <taxon>Pseudomonadota</taxon>
        <taxon>Betaproteobacteria</taxon>
        <taxon>Burkholderiales</taxon>
        <taxon>Burkholderiaceae</taxon>
        <taxon>Caballeronia</taxon>
    </lineage>
</organism>
<evidence type="ECO:0000256" key="2">
    <source>
        <dbReference type="ARBA" id="ARBA00022723"/>
    </source>
</evidence>